<gene>
    <name evidence="3" type="ORF">WKV44_04500</name>
</gene>
<evidence type="ECO:0000256" key="1">
    <source>
        <dbReference type="SAM" id="SignalP"/>
    </source>
</evidence>
<dbReference type="EMBL" id="JBCHKQ010000002">
    <property type="protein sequence ID" value="MEM5947799.1"/>
    <property type="molecule type" value="Genomic_DNA"/>
</dbReference>
<evidence type="ECO:0000313" key="3">
    <source>
        <dbReference type="EMBL" id="MEM5947799.1"/>
    </source>
</evidence>
<dbReference type="InterPro" id="IPR011047">
    <property type="entry name" value="Quinoprotein_ADH-like_sf"/>
</dbReference>
<evidence type="ECO:0000313" key="4">
    <source>
        <dbReference type="Proteomes" id="UP001466331"/>
    </source>
</evidence>
<dbReference type="Gene3D" id="2.130.10.10">
    <property type="entry name" value="YVTN repeat-like/Quinoprotein amine dehydrogenase"/>
    <property type="match status" value="1"/>
</dbReference>
<reference evidence="3 4" key="1">
    <citation type="submission" date="2024-03" db="EMBL/GenBank/DDBJ databases">
        <title>Ignisphaera cupida sp. nov., a hyperthermophilic hydrolytic archaeon from a hot spring of Kamchatka, and proposal of Ignisphaeraceae fam. nov.</title>
        <authorList>
            <person name="Podosokorskaya O.A."/>
            <person name="Elcheninov A.G."/>
            <person name="Maltseva A.I."/>
            <person name="Zayulina K.S."/>
            <person name="Novikov A."/>
            <person name="Merkel A.Y."/>
        </authorList>
    </citation>
    <scope>NUCLEOTIDE SEQUENCE [LARGE SCALE GENOMIC DNA]</scope>
    <source>
        <strain evidence="3 4">38H-sp</strain>
    </source>
</reference>
<name>A0ABU9UAV7_9SPIR</name>
<sequence>MKKVLACFIVFFICFAVFSDEESAGWWYVSTANTVLSPLFSPSGRIISVNRDGSYVFLADSGVKLRAGWLDIRPYGFAALSSYGPVFLSDKDGTLYAFSGDLSLLWKYRLGMASYPALSRYGDVFAVTKDNNLVRLNPSGRSLWHINFSGRSVPYVISAYGLVFVLQDNVLYAVTYGGHIMWQRQFPDDVRSIAPYGNRELVLYTGKTLISLDTDNNIKWSFPLVGLYDAVLLSNSSNIVLIAGSGDVFFFSYTGLLEKSFRTPFVVKSSLSYLSSDSTLILVSEKNRVFAVSFDGAVKDISPGKSQPYRGTPLSVSAHPVTGQVILSTTDWIVYGLDFFVISESSWTSPRGFNNTGYYDMSSANYKWWEKTDEFLYLKSLVDSSDVDENMRAARIIEKQIEKGNLAGKLDFYIYCIDLLVKKGIEDADMSRRYSQVRAKAYELAGLVGDSSMLYLLVSGLKYEALPYTLEGVLKGIAYYGFDPNGVISTHMSRMLKRLPNDTIFAISEEFITALSVILKYNRGNTAEKQAAEMVAYILHGPFPAGIRKKAIELLQ</sequence>
<keyword evidence="4" id="KW-1185">Reference proteome</keyword>
<protein>
    <submittedName>
        <fullName evidence="3">PQQ-binding-like beta-propeller repeat protein</fullName>
    </submittedName>
</protein>
<feature type="chain" id="PRO_5046081595" evidence="1">
    <location>
        <begin position="20"/>
        <end position="556"/>
    </location>
</feature>
<dbReference type="InterPro" id="IPR002372">
    <property type="entry name" value="PQQ_rpt_dom"/>
</dbReference>
<organism evidence="3 4">
    <name type="scientific">Rarispira pelagica</name>
    <dbReference type="NCBI Taxonomy" id="3141764"/>
    <lineage>
        <taxon>Bacteria</taxon>
        <taxon>Pseudomonadati</taxon>
        <taxon>Spirochaetota</taxon>
        <taxon>Spirochaetia</taxon>
        <taxon>Winmispirales</taxon>
        <taxon>Winmispiraceae</taxon>
        <taxon>Rarispira</taxon>
    </lineage>
</organism>
<evidence type="ECO:0000259" key="2">
    <source>
        <dbReference type="Pfam" id="PF13360"/>
    </source>
</evidence>
<dbReference type="InterPro" id="IPR015943">
    <property type="entry name" value="WD40/YVTN_repeat-like_dom_sf"/>
</dbReference>
<dbReference type="Proteomes" id="UP001466331">
    <property type="component" value="Unassembled WGS sequence"/>
</dbReference>
<dbReference type="Pfam" id="PF13360">
    <property type="entry name" value="PQQ_2"/>
    <property type="match status" value="1"/>
</dbReference>
<dbReference type="SUPFAM" id="SSF50998">
    <property type="entry name" value="Quinoprotein alcohol dehydrogenase-like"/>
    <property type="match status" value="1"/>
</dbReference>
<comment type="caution">
    <text evidence="3">The sequence shown here is derived from an EMBL/GenBank/DDBJ whole genome shotgun (WGS) entry which is preliminary data.</text>
</comment>
<proteinExistence type="predicted"/>
<dbReference type="RefSeq" id="WP_420069249.1">
    <property type="nucleotide sequence ID" value="NZ_JBCHKQ010000002.1"/>
</dbReference>
<keyword evidence="1" id="KW-0732">Signal</keyword>
<feature type="signal peptide" evidence="1">
    <location>
        <begin position="1"/>
        <end position="19"/>
    </location>
</feature>
<feature type="domain" description="Pyrrolo-quinoline quinone repeat" evidence="2">
    <location>
        <begin position="130"/>
        <end position="330"/>
    </location>
</feature>
<accession>A0ABU9UAV7</accession>